<keyword evidence="2" id="KW-1185">Reference proteome</keyword>
<dbReference type="EMBL" id="CAIX01000121">
    <property type="protein sequence ID" value="CCI46233.1"/>
    <property type="molecule type" value="Genomic_DNA"/>
</dbReference>
<evidence type="ECO:0000313" key="1">
    <source>
        <dbReference type="EMBL" id="CCI46233.1"/>
    </source>
</evidence>
<comment type="caution">
    <text evidence="1">The sequence shown here is derived from an EMBL/GenBank/DDBJ whole genome shotgun (WGS) entry which is preliminary data.</text>
</comment>
<organism evidence="1 2">
    <name type="scientific">Albugo candida</name>
    <dbReference type="NCBI Taxonomy" id="65357"/>
    <lineage>
        <taxon>Eukaryota</taxon>
        <taxon>Sar</taxon>
        <taxon>Stramenopiles</taxon>
        <taxon>Oomycota</taxon>
        <taxon>Peronosporomycetes</taxon>
        <taxon>Albuginales</taxon>
        <taxon>Albuginaceae</taxon>
        <taxon>Albugo</taxon>
    </lineage>
</organism>
<dbReference type="AlphaFoldDB" id="A0A024GH69"/>
<gene>
    <name evidence="1" type="ORF">BN9_071620</name>
</gene>
<evidence type="ECO:0000313" key="2">
    <source>
        <dbReference type="Proteomes" id="UP000053237"/>
    </source>
</evidence>
<sequence>MKGCLLFHSTIVIHGDNIVICMFDPGPFLELQALQMAHRSTILFIHMETKPLPEAFFLLEHCKNANDTTNHLKKYPVYQYRVPHKHRILRQDVCFQPPIHTRGASCRKLGQ</sequence>
<dbReference type="InParanoid" id="A0A024GH69"/>
<reference evidence="1 2" key="1">
    <citation type="submission" date="2012-05" db="EMBL/GenBank/DDBJ databases">
        <title>Recombination and specialization in a pathogen metapopulation.</title>
        <authorList>
            <person name="Gardiner A."/>
            <person name="Kemen E."/>
            <person name="Schultz-Larsen T."/>
            <person name="MacLean D."/>
            <person name="Van Oosterhout C."/>
            <person name="Jones J.D.G."/>
        </authorList>
    </citation>
    <scope>NUCLEOTIDE SEQUENCE [LARGE SCALE GENOMIC DNA]</scope>
    <source>
        <strain evidence="1 2">Ac Nc2</strain>
    </source>
</reference>
<accession>A0A024GH69</accession>
<name>A0A024GH69_9STRA</name>
<protein>
    <submittedName>
        <fullName evidence="1">Uncharacterized protein</fullName>
    </submittedName>
</protein>
<proteinExistence type="predicted"/>
<dbReference type="Proteomes" id="UP000053237">
    <property type="component" value="Unassembled WGS sequence"/>
</dbReference>